<keyword evidence="9" id="KW-0808">Transferase</keyword>
<dbReference type="EMBL" id="JASJQH010000975">
    <property type="protein sequence ID" value="KAK9762392.1"/>
    <property type="molecule type" value="Genomic_DNA"/>
</dbReference>
<keyword evidence="9" id="KW-0012">Acyltransferase</keyword>
<feature type="transmembrane region" description="Helical" evidence="7">
    <location>
        <begin position="124"/>
        <end position="145"/>
    </location>
</feature>
<dbReference type="PIRSF" id="PIRSF005225">
    <property type="entry name" value="LAG1_LAC1"/>
    <property type="match status" value="1"/>
</dbReference>
<evidence type="ECO:0000313" key="9">
    <source>
        <dbReference type="EMBL" id="KAK9762392.1"/>
    </source>
</evidence>
<evidence type="ECO:0000313" key="10">
    <source>
        <dbReference type="Proteomes" id="UP001479436"/>
    </source>
</evidence>
<organism evidence="9 10">
    <name type="scientific">Basidiobolus ranarum</name>
    <dbReference type="NCBI Taxonomy" id="34480"/>
    <lineage>
        <taxon>Eukaryota</taxon>
        <taxon>Fungi</taxon>
        <taxon>Fungi incertae sedis</taxon>
        <taxon>Zoopagomycota</taxon>
        <taxon>Entomophthoromycotina</taxon>
        <taxon>Basidiobolomycetes</taxon>
        <taxon>Basidiobolales</taxon>
        <taxon>Basidiobolaceae</taxon>
        <taxon>Basidiobolus</taxon>
    </lineage>
</organism>
<evidence type="ECO:0000259" key="8">
    <source>
        <dbReference type="PROSITE" id="PS50922"/>
    </source>
</evidence>
<reference evidence="9 10" key="1">
    <citation type="submission" date="2023-04" db="EMBL/GenBank/DDBJ databases">
        <title>Genome of Basidiobolus ranarum AG-B5.</title>
        <authorList>
            <person name="Stajich J.E."/>
            <person name="Carter-House D."/>
            <person name="Gryganskyi A."/>
        </authorList>
    </citation>
    <scope>NUCLEOTIDE SEQUENCE [LARGE SCALE GENOMIC DNA]</scope>
    <source>
        <strain evidence="9 10">AG-B5</strain>
    </source>
</reference>
<keyword evidence="5 6" id="KW-0472">Membrane</keyword>
<feature type="transmembrane region" description="Helical" evidence="7">
    <location>
        <begin position="295"/>
        <end position="314"/>
    </location>
</feature>
<evidence type="ECO:0000256" key="1">
    <source>
        <dbReference type="ARBA" id="ARBA00004141"/>
    </source>
</evidence>
<evidence type="ECO:0000256" key="3">
    <source>
        <dbReference type="ARBA" id="ARBA00022692"/>
    </source>
</evidence>
<comment type="similarity">
    <text evidence="2">Belongs to the sphingosine N-acyltransferase family.</text>
</comment>
<comment type="caution">
    <text evidence="9">The sequence shown here is derived from an EMBL/GenBank/DDBJ whole genome shotgun (WGS) entry which is preliminary data.</text>
</comment>
<evidence type="ECO:0000256" key="5">
    <source>
        <dbReference type="ARBA" id="ARBA00023136"/>
    </source>
</evidence>
<dbReference type="EC" id="2.3.1.24" evidence="9"/>
<evidence type="ECO:0000256" key="6">
    <source>
        <dbReference type="PROSITE-ProRule" id="PRU00205"/>
    </source>
</evidence>
<dbReference type="PANTHER" id="PTHR12560:SF0">
    <property type="entry name" value="LD18904P"/>
    <property type="match status" value="1"/>
</dbReference>
<evidence type="ECO:0000256" key="4">
    <source>
        <dbReference type="ARBA" id="ARBA00022989"/>
    </source>
</evidence>
<dbReference type="SMART" id="SM00724">
    <property type="entry name" value="TLC"/>
    <property type="match status" value="1"/>
</dbReference>
<evidence type="ECO:0000256" key="2">
    <source>
        <dbReference type="ARBA" id="ARBA00009808"/>
    </source>
</evidence>
<gene>
    <name evidence="9" type="primary">lag1_5</name>
    <name evidence="9" type="ORF">K7432_011909</name>
</gene>
<dbReference type="InterPro" id="IPR016439">
    <property type="entry name" value="Lag1/Lac1-like"/>
</dbReference>
<feature type="transmembrane region" description="Helical" evidence="7">
    <location>
        <begin position="248"/>
        <end position="272"/>
    </location>
</feature>
<accession>A0ABR2WLP5</accession>
<dbReference type="Proteomes" id="UP001479436">
    <property type="component" value="Unassembled WGS sequence"/>
</dbReference>
<proteinExistence type="inferred from homology"/>
<name>A0ABR2WLP5_9FUNG</name>
<protein>
    <submittedName>
        <fullName evidence="9">Sphingosine N-acyltransferase lag1</fullName>
        <ecNumber evidence="9">2.3.1.24</ecNumber>
    </submittedName>
</protein>
<comment type="subcellular location">
    <subcellularLocation>
        <location evidence="1">Membrane</location>
        <topology evidence="1">Multi-pass membrane protein</topology>
    </subcellularLocation>
</comment>
<feature type="transmembrane region" description="Helical" evidence="7">
    <location>
        <begin position="193"/>
        <end position="211"/>
    </location>
</feature>
<dbReference type="PROSITE" id="PS50922">
    <property type="entry name" value="TLC"/>
    <property type="match status" value="1"/>
</dbReference>
<keyword evidence="4 7" id="KW-1133">Transmembrane helix</keyword>
<keyword evidence="10" id="KW-1185">Reference proteome</keyword>
<feature type="domain" description="TLC" evidence="8">
    <location>
        <begin position="115"/>
        <end position="326"/>
    </location>
</feature>
<dbReference type="Pfam" id="PF03798">
    <property type="entry name" value="TRAM_LAG1_CLN8"/>
    <property type="match status" value="1"/>
</dbReference>
<keyword evidence="3 6" id="KW-0812">Transmembrane</keyword>
<dbReference type="GO" id="GO:0050291">
    <property type="term" value="F:sphingosine N-acyltransferase activity"/>
    <property type="evidence" value="ECO:0007669"/>
    <property type="project" value="UniProtKB-EC"/>
</dbReference>
<feature type="transmembrane region" description="Helical" evidence="7">
    <location>
        <begin position="21"/>
        <end position="44"/>
    </location>
</feature>
<sequence length="347" mass="41133">MEVAQSRLMSTKKITMDSTLRLWWGLLVEHQIELPLIVIASIIMGDILRIPLAGKFLRIQYRVPGEEGLYMGGTDDIYFVAFWVVVFTFVRASIMEYVLTPIAKYGGIRNSRSQHKFLEQSWLLLYYGVSWTFGFYIIYNSPFWMKTSYFWIDYPHKAIPHLSKWYYLVQTGFWLQQFFVLHAEKRRDDYPQMVIHHVVTSLLLVCSYMTYFTRIGIAVLCMMDSADIVLALAKCLRYLHYQKLCDYTFGCFVIAWAYTRHYLFFLIMWSIWKEADVYLVIDCRPSQGFFVCRQIQYFFLTLFVVLQGLMLFWFGQIVKVIWRVLQGSNAADCRSESESEMTECKQM</sequence>
<dbReference type="PANTHER" id="PTHR12560">
    <property type="entry name" value="LONGEVITY ASSURANCE FACTOR 1 LAG1"/>
    <property type="match status" value="1"/>
</dbReference>
<feature type="transmembrane region" description="Helical" evidence="7">
    <location>
        <begin position="77"/>
        <end position="103"/>
    </location>
</feature>
<dbReference type="InterPro" id="IPR006634">
    <property type="entry name" value="TLC-dom"/>
</dbReference>
<evidence type="ECO:0000256" key="7">
    <source>
        <dbReference type="SAM" id="Phobius"/>
    </source>
</evidence>